<accession>A0A0D2DJ51</accession>
<gene>
    <name evidence="2" type="ORF">PV06_11915</name>
</gene>
<protein>
    <recommendedName>
        <fullName evidence="1">Protein kinase domain-containing protein</fullName>
    </recommendedName>
</protein>
<reference evidence="2 3" key="1">
    <citation type="submission" date="2015-01" db="EMBL/GenBank/DDBJ databases">
        <title>The Genome Sequence of Exophiala oligosperma CBS72588.</title>
        <authorList>
            <consortium name="The Broad Institute Genomics Platform"/>
            <person name="Cuomo C."/>
            <person name="de Hoog S."/>
            <person name="Gorbushina A."/>
            <person name="Stielow B."/>
            <person name="Teixiera M."/>
            <person name="Abouelleil A."/>
            <person name="Chapman S.B."/>
            <person name="Priest M."/>
            <person name="Young S.K."/>
            <person name="Wortman J."/>
            <person name="Nusbaum C."/>
            <person name="Birren B."/>
        </authorList>
    </citation>
    <scope>NUCLEOTIDE SEQUENCE [LARGE SCALE GENOMIC DNA]</scope>
    <source>
        <strain evidence="2 3">CBS 72588</strain>
    </source>
</reference>
<feature type="domain" description="Protein kinase" evidence="1">
    <location>
        <begin position="38"/>
        <end position="169"/>
    </location>
</feature>
<evidence type="ECO:0000259" key="1">
    <source>
        <dbReference type="PROSITE" id="PS50011"/>
    </source>
</evidence>
<dbReference type="RefSeq" id="XP_016255960.1">
    <property type="nucleotide sequence ID" value="XM_016413661.1"/>
</dbReference>
<dbReference type="GO" id="GO:0005524">
    <property type="term" value="F:ATP binding"/>
    <property type="evidence" value="ECO:0007669"/>
    <property type="project" value="InterPro"/>
</dbReference>
<keyword evidence="3" id="KW-1185">Reference proteome</keyword>
<organism evidence="2 3">
    <name type="scientific">Exophiala oligosperma</name>
    <dbReference type="NCBI Taxonomy" id="215243"/>
    <lineage>
        <taxon>Eukaryota</taxon>
        <taxon>Fungi</taxon>
        <taxon>Dikarya</taxon>
        <taxon>Ascomycota</taxon>
        <taxon>Pezizomycotina</taxon>
        <taxon>Eurotiomycetes</taxon>
        <taxon>Chaetothyriomycetidae</taxon>
        <taxon>Chaetothyriales</taxon>
        <taxon>Herpotrichiellaceae</taxon>
        <taxon>Exophiala</taxon>
    </lineage>
</organism>
<name>A0A0D2DJ51_9EURO</name>
<proteinExistence type="predicted"/>
<sequence>MPIRTSFRENSTFASPEAAFGCGIVPQMPRNQSPWDSYRPVIKVRQGCAAIMAVHRSGDLKRYAISTISRSHKEKYLQALQKLRLGKNSSLLNIIEMMDWKNGFFIVSDYVDVCLAQVLACQKTPEESEVSFVLNEVLDALVLLERWGLTHGFVDAQHILLTLDGGVKL</sequence>
<dbReference type="VEuPathDB" id="FungiDB:PV06_11915"/>
<dbReference type="Proteomes" id="UP000053342">
    <property type="component" value="Unassembled WGS sequence"/>
</dbReference>
<dbReference type="OrthoDB" id="4062651at2759"/>
<dbReference type="Gene3D" id="1.10.510.10">
    <property type="entry name" value="Transferase(Phosphotransferase) domain 1"/>
    <property type="match status" value="1"/>
</dbReference>
<evidence type="ECO:0000313" key="3">
    <source>
        <dbReference type="Proteomes" id="UP000053342"/>
    </source>
</evidence>
<dbReference type="EMBL" id="KN847451">
    <property type="protein sequence ID" value="KIW35744.1"/>
    <property type="molecule type" value="Genomic_DNA"/>
</dbReference>
<dbReference type="SUPFAM" id="SSF56112">
    <property type="entry name" value="Protein kinase-like (PK-like)"/>
    <property type="match status" value="1"/>
</dbReference>
<feature type="non-terminal residue" evidence="2">
    <location>
        <position position="169"/>
    </location>
</feature>
<dbReference type="InterPro" id="IPR000719">
    <property type="entry name" value="Prot_kinase_dom"/>
</dbReference>
<dbReference type="GeneID" id="27363989"/>
<dbReference type="PROSITE" id="PS50011">
    <property type="entry name" value="PROTEIN_KINASE_DOM"/>
    <property type="match status" value="1"/>
</dbReference>
<dbReference type="AlphaFoldDB" id="A0A0D2DJ51"/>
<dbReference type="InterPro" id="IPR011009">
    <property type="entry name" value="Kinase-like_dom_sf"/>
</dbReference>
<dbReference type="GO" id="GO:0004672">
    <property type="term" value="F:protein kinase activity"/>
    <property type="evidence" value="ECO:0007669"/>
    <property type="project" value="InterPro"/>
</dbReference>
<dbReference type="HOGENOM" id="CLU_1582340_0_0_1"/>
<evidence type="ECO:0000313" key="2">
    <source>
        <dbReference type="EMBL" id="KIW35744.1"/>
    </source>
</evidence>